<feature type="coiled-coil region" evidence="1">
    <location>
        <begin position="57"/>
        <end position="84"/>
    </location>
</feature>
<reference evidence="2 3" key="1">
    <citation type="submission" date="2015-09" db="EMBL/GenBank/DDBJ databases">
        <title>Trachymyrmex cornetzi WGS genome.</title>
        <authorList>
            <person name="Nygaard S."/>
            <person name="Hu H."/>
            <person name="Boomsma J."/>
            <person name="Zhang G."/>
        </authorList>
    </citation>
    <scope>NUCLEOTIDE SEQUENCE [LARGE SCALE GENOMIC DNA]</scope>
    <source>
        <strain evidence="2">Tcor2-1</strain>
        <tissue evidence="2">Whole body</tissue>
    </source>
</reference>
<dbReference type="STRING" id="471704.A0A151JQE9"/>
<keyword evidence="1" id="KW-0175">Coiled coil</keyword>
<evidence type="ECO:0008006" key="4">
    <source>
        <dbReference type="Google" id="ProtNLM"/>
    </source>
</evidence>
<evidence type="ECO:0000313" key="3">
    <source>
        <dbReference type="Proteomes" id="UP000078492"/>
    </source>
</evidence>
<dbReference type="AlphaFoldDB" id="A0A151JQE9"/>
<dbReference type="Proteomes" id="UP000078492">
    <property type="component" value="Unassembled WGS sequence"/>
</dbReference>
<name>A0A151JQE9_9HYME</name>
<dbReference type="Pfam" id="PF12259">
    <property type="entry name" value="Baculo_F"/>
    <property type="match status" value="2"/>
</dbReference>
<keyword evidence="3" id="KW-1185">Reference proteome</keyword>
<gene>
    <name evidence="2" type="ORF">ALC57_01120</name>
</gene>
<dbReference type="InterPro" id="IPR022048">
    <property type="entry name" value="Envelope_fusion-like"/>
</dbReference>
<accession>A0A151JQE9</accession>
<dbReference type="EMBL" id="KQ978646">
    <property type="protein sequence ID" value="KYN29453.1"/>
    <property type="molecule type" value="Genomic_DNA"/>
</dbReference>
<sequence>MAPNKKRGLIDAIGSIAKSLFGTMDVDDDRIIREQLTIVHDENAVAKHAVKNQLKVINSTIEHIDNLERTLQENQNTLTFYIDKLKEQGYSFSRRHDLDEHFTLLTALTDDLLRDATETIDYINYIKEGILHPTVMPIEDIIVNLKEAITGLPKGLYFPFNLNIAEWVIINKITKINAYYNHNNIYTILRFPLTTSPTYELIHVTSVPVYDHDEKDERECIKINSDYLCERNYIVKRINKNSICEVQMYLNKENHYDNCENIFITSPHTLWTKLRNVWIYSVADKETVTIKCEDSQEVNEIIANTGTITLQNNCTINVTKQ</sequence>
<evidence type="ECO:0000256" key="1">
    <source>
        <dbReference type="SAM" id="Coils"/>
    </source>
</evidence>
<organism evidence="2 3">
    <name type="scientific">Trachymyrmex cornetzi</name>
    <dbReference type="NCBI Taxonomy" id="471704"/>
    <lineage>
        <taxon>Eukaryota</taxon>
        <taxon>Metazoa</taxon>
        <taxon>Ecdysozoa</taxon>
        <taxon>Arthropoda</taxon>
        <taxon>Hexapoda</taxon>
        <taxon>Insecta</taxon>
        <taxon>Pterygota</taxon>
        <taxon>Neoptera</taxon>
        <taxon>Endopterygota</taxon>
        <taxon>Hymenoptera</taxon>
        <taxon>Apocrita</taxon>
        <taxon>Aculeata</taxon>
        <taxon>Formicoidea</taxon>
        <taxon>Formicidae</taxon>
        <taxon>Myrmicinae</taxon>
        <taxon>Trachymyrmex</taxon>
    </lineage>
</organism>
<proteinExistence type="predicted"/>
<evidence type="ECO:0000313" key="2">
    <source>
        <dbReference type="EMBL" id="KYN29453.1"/>
    </source>
</evidence>
<protein>
    <recommendedName>
        <fullName evidence="4">Envelope fusion protein</fullName>
    </recommendedName>
</protein>